<dbReference type="PANTHER" id="PTHR12586:SF1">
    <property type="entry name" value="CDP-DIACYLGLYCEROL--GLYCEROL-3-PHOSPHATE 3-PHOSPHATIDYLTRANSFERASE, MITOCHONDRIAL"/>
    <property type="match status" value="1"/>
</dbReference>
<keyword evidence="6 7" id="KW-1208">Phospholipid metabolism</keyword>
<comment type="subcellular location">
    <subcellularLocation>
        <location evidence="7">Mitochondrion</location>
    </subcellularLocation>
</comment>
<dbReference type="OrthoDB" id="10250191at2759"/>
<protein>
    <recommendedName>
        <fullName evidence="7">CDP-diacylglycerol--glycerol-3-phosphate 3-phosphatidyltransferase</fullName>
        <ecNumber evidence="7">2.7.8.5</ecNumber>
    </recommendedName>
</protein>
<dbReference type="InterPro" id="IPR016270">
    <property type="entry name" value="PGS1"/>
</dbReference>
<evidence type="ECO:0000313" key="9">
    <source>
        <dbReference type="Proteomes" id="UP001163046"/>
    </source>
</evidence>
<evidence type="ECO:0000256" key="1">
    <source>
        <dbReference type="ARBA" id="ARBA00022516"/>
    </source>
</evidence>
<comment type="caution">
    <text evidence="8">The sequence shown here is derived from an EMBL/GenBank/DDBJ whole genome shotgun (WGS) entry which is preliminary data.</text>
</comment>
<evidence type="ECO:0000256" key="5">
    <source>
        <dbReference type="ARBA" id="ARBA00023209"/>
    </source>
</evidence>
<accession>A0A9X0CS71</accession>
<keyword evidence="4 7" id="KW-0443">Lipid metabolism</keyword>
<evidence type="ECO:0000256" key="7">
    <source>
        <dbReference type="RuleBase" id="RU365024"/>
    </source>
</evidence>
<keyword evidence="9" id="KW-1185">Reference proteome</keyword>
<keyword evidence="7" id="KW-0067">ATP-binding</keyword>
<dbReference type="EC" id="2.7.8.5" evidence="7"/>
<sequence length="162" mass="18306">MNSCIGSVYRVDWLGCTSIHNSFVRRIALVEPGSFVGGIPHAYTLLARDFYKLILEHKQTENISVHEYVRDNWTFHAKGLWYYPSNGPLPSLTLIGSPNFGHRSVYRDLEAQVAIVTSNQGLSKALHEEKTRLYNSAQCVTLATHLCSPSVKFQYGYIVLQD</sequence>
<comment type="pathway">
    <text evidence="7">Phospholipid metabolism; phosphatidylglycerol biosynthesis; phosphatidylglycerol from CDP-diacylglycerol: step 1/2.</text>
</comment>
<keyword evidence="7" id="KW-0547">Nucleotide-binding</keyword>
<keyword evidence="5 7" id="KW-0594">Phospholipid biosynthesis</keyword>
<keyword evidence="1 7" id="KW-0444">Lipid biosynthesis</keyword>
<dbReference type="Gene3D" id="3.30.870.10">
    <property type="entry name" value="Endonuclease Chain A"/>
    <property type="match status" value="1"/>
</dbReference>
<comment type="similarity">
    <text evidence="7">Belongs to the CDP-alcohol phosphatidyltransferase class-II family.</text>
</comment>
<evidence type="ECO:0000256" key="6">
    <source>
        <dbReference type="ARBA" id="ARBA00023264"/>
    </source>
</evidence>
<evidence type="ECO:0000256" key="3">
    <source>
        <dbReference type="ARBA" id="ARBA00022737"/>
    </source>
</evidence>
<keyword evidence="3" id="KW-0677">Repeat</keyword>
<reference evidence="8" key="1">
    <citation type="submission" date="2023-01" db="EMBL/GenBank/DDBJ databases">
        <title>Genome assembly of the deep-sea coral Lophelia pertusa.</title>
        <authorList>
            <person name="Herrera S."/>
            <person name="Cordes E."/>
        </authorList>
    </citation>
    <scope>NUCLEOTIDE SEQUENCE</scope>
    <source>
        <strain evidence="8">USNM1676648</strain>
        <tissue evidence="8">Polyp</tissue>
    </source>
</reference>
<gene>
    <name evidence="8" type="primary">PGS1_4</name>
    <name evidence="8" type="ORF">OS493_011143</name>
</gene>
<evidence type="ECO:0000256" key="2">
    <source>
        <dbReference type="ARBA" id="ARBA00022679"/>
    </source>
</evidence>
<dbReference type="GO" id="GO:0008444">
    <property type="term" value="F:CDP-diacylglycerol-glycerol-3-phosphate 3-phosphatidyltransferase activity"/>
    <property type="evidence" value="ECO:0007669"/>
    <property type="project" value="UniProtKB-EC"/>
</dbReference>
<proteinExistence type="inferred from homology"/>
<keyword evidence="7" id="KW-0496">Mitochondrion</keyword>
<dbReference type="GO" id="GO:0005739">
    <property type="term" value="C:mitochondrion"/>
    <property type="evidence" value="ECO:0007669"/>
    <property type="project" value="UniProtKB-SubCell"/>
</dbReference>
<keyword evidence="2 7" id="KW-0808">Transferase</keyword>
<dbReference type="PANTHER" id="PTHR12586">
    <property type="entry name" value="CDP-DIACYLGLYCEROL--SERINE O-PHOSPHATIDYLTRANSFERASE"/>
    <property type="match status" value="1"/>
</dbReference>
<evidence type="ECO:0000256" key="4">
    <source>
        <dbReference type="ARBA" id="ARBA00023098"/>
    </source>
</evidence>
<organism evidence="8 9">
    <name type="scientific">Desmophyllum pertusum</name>
    <dbReference type="NCBI Taxonomy" id="174260"/>
    <lineage>
        <taxon>Eukaryota</taxon>
        <taxon>Metazoa</taxon>
        <taxon>Cnidaria</taxon>
        <taxon>Anthozoa</taxon>
        <taxon>Hexacorallia</taxon>
        <taxon>Scleractinia</taxon>
        <taxon>Caryophylliina</taxon>
        <taxon>Caryophylliidae</taxon>
        <taxon>Desmophyllum</taxon>
    </lineage>
</organism>
<dbReference type="EMBL" id="MU826830">
    <property type="protein sequence ID" value="KAJ7373541.1"/>
    <property type="molecule type" value="Genomic_DNA"/>
</dbReference>
<dbReference type="AlphaFoldDB" id="A0A9X0CS71"/>
<dbReference type="Proteomes" id="UP001163046">
    <property type="component" value="Unassembled WGS sequence"/>
</dbReference>
<dbReference type="GO" id="GO:0005524">
    <property type="term" value="F:ATP binding"/>
    <property type="evidence" value="ECO:0007669"/>
    <property type="project" value="UniProtKB-KW"/>
</dbReference>
<dbReference type="CDD" id="cd09137">
    <property type="entry name" value="PLDc_PGS1_euk_2"/>
    <property type="match status" value="1"/>
</dbReference>
<comment type="catalytic activity">
    <reaction evidence="7">
        <text>a CDP-1,2-diacyl-sn-glycerol + sn-glycerol 3-phosphate = a 1,2-diacyl-sn-glycero-3-phospho-(1'-sn-glycero-3'-phosphate) + CMP + H(+)</text>
        <dbReference type="Rhea" id="RHEA:12593"/>
        <dbReference type="ChEBI" id="CHEBI:15378"/>
        <dbReference type="ChEBI" id="CHEBI:57597"/>
        <dbReference type="ChEBI" id="CHEBI:58332"/>
        <dbReference type="ChEBI" id="CHEBI:60110"/>
        <dbReference type="ChEBI" id="CHEBI:60377"/>
        <dbReference type="EC" id="2.7.8.5"/>
    </reaction>
</comment>
<name>A0A9X0CS71_9CNID</name>
<comment type="function">
    <text evidence="7">Functions in the biosynthesis of the anionic phospholipids phosphatidylglycerol and cardiolipin.</text>
</comment>
<evidence type="ECO:0000313" key="8">
    <source>
        <dbReference type="EMBL" id="KAJ7373541.1"/>
    </source>
</evidence>
<dbReference type="GO" id="GO:0032049">
    <property type="term" value="P:cardiolipin biosynthetic process"/>
    <property type="evidence" value="ECO:0007669"/>
    <property type="project" value="InterPro"/>
</dbReference>